<evidence type="ECO:0000313" key="2">
    <source>
        <dbReference type="EMBL" id="KHE92926.1"/>
    </source>
</evidence>
<gene>
    <name evidence="2" type="ORF">SCABRO_01315</name>
</gene>
<accession>A0A0B0ELR2</accession>
<dbReference type="InterPro" id="IPR029032">
    <property type="entry name" value="AhpD-like"/>
</dbReference>
<proteinExistence type="predicted"/>
<organism evidence="2 3">
    <name type="scientific">Candidatus Scalindua brodae</name>
    <dbReference type="NCBI Taxonomy" id="237368"/>
    <lineage>
        <taxon>Bacteria</taxon>
        <taxon>Pseudomonadati</taxon>
        <taxon>Planctomycetota</taxon>
        <taxon>Candidatus Brocadiia</taxon>
        <taxon>Candidatus Brocadiales</taxon>
        <taxon>Candidatus Scalinduaceae</taxon>
        <taxon>Candidatus Scalindua</taxon>
    </lineage>
</organism>
<dbReference type="Pfam" id="PF02627">
    <property type="entry name" value="CMD"/>
    <property type="match status" value="1"/>
</dbReference>
<dbReference type="SUPFAM" id="SSF69118">
    <property type="entry name" value="AhpD-like"/>
    <property type="match status" value="1"/>
</dbReference>
<dbReference type="GO" id="GO:0051920">
    <property type="term" value="F:peroxiredoxin activity"/>
    <property type="evidence" value="ECO:0007669"/>
    <property type="project" value="InterPro"/>
</dbReference>
<reference evidence="2 3" key="1">
    <citation type="submission" date="2014-10" db="EMBL/GenBank/DDBJ databases">
        <title>Draft genome of anammox bacterium scalindua brodae, obtained using differential coverage binning of sequence data from two enrichment reactors.</title>
        <authorList>
            <person name="Speth D.R."/>
            <person name="Russ L."/>
            <person name="Kartal B."/>
            <person name="Op den Camp H.J."/>
            <person name="Dutilh B.E."/>
            <person name="Jetten M.S."/>
        </authorList>
    </citation>
    <scope>NUCLEOTIDE SEQUENCE [LARGE SCALE GENOMIC DNA]</scope>
    <source>
        <strain evidence="2">RU1</strain>
    </source>
</reference>
<dbReference type="eggNOG" id="COG0599">
    <property type="taxonomic scope" value="Bacteria"/>
</dbReference>
<dbReference type="AlphaFoldDB" id="A0A0B0ELR2"/>
<evidence type="ECO:0000313" key="3">
    <source>
        <dbReference type="Proteomes" id="UP000030652"/>
    </source>
</evidence>
<dbReference type="Gene3D" id="1.20.1290.10">
    <property type="entry name" value="AhpD-like"/>
    <property type="match status" value="1"/>
</dbReference>
<dbReference type="PANTHER" id="PTHR33930">
    <property type="entry name" value="ALKYL HYDROPEROXIDE REDUCTASE AHPD"/>
    <property type="match status" value="1"/>
</dbReference>
<dbReference type="EMBL" id="JRYO01000085">
    <property type="protein sequence ID" value="KHE92926.1"/>
    <property type="molecule type" value="Genomic_DNA"/>
</dbReference>
<name>A0A0B0ELR2_9BACT</name>
<dbReference type="Proteomes" id="UP000030652">
    <property type="component" value="Unassembled WGS sequence"/>
</dbReference>
<feature type="domain" description="Carboxymuconolactone decarboxylase-like" evidence="1">
    <location>
        <begin position="17"/>
        <end position="99"/>
    </location>
</feature>
<dbReference type="PANTHER" id="PTHR33930:SF2">
    <property type="entry name" value="BLR3452 PROTEIN"/>
    <property type="match status" value="1"/>
</dbReference>
<sequence>MSYELPAPFKEMVKEYPDVCEAFQSLGAQCHNAGPLDEKARKLAKLGIAIGSGSEGAVHSAVRNALQAEVSKEEIMHVGILSITTIGLPNAIAAITWIKDLFKKP</sequence>
<dbReference type="InterPro" id="IPR003779">
    <property type="entry name" value="CMD-like"/>
</dbReference>
<comment type="caution">
    <text evidence="2">The sequence shown here is derived from an EMBL/GenBank/DDBJ whole genome shotgun (WGS) entry which is preliminary data.</text>
</comment>
<protein>
    <recommendedName>
        <fullName evidence="1">Carboxymuconolactone decarboxylase-like domain-containing protein</fullName>
    </recommendedName>
</protein>
<evidence type="ECO:0000259" key="1">
    <source>
        <dbReference type="Pfam" id="PF02627"/>
    </source>
</evidence>